<gene>
    <name evidence="5" type="ORF">BAL341_196</name>
</gene>
<reference evidence="5" key="1">
    <citation type="submission" date="2019-04" db="EMBL/GenBank/DDBJ databases">
        <authorList>
            <person name="Brambilla D."/>
        </authorList>
    </citation>
    <scope>NUCLEOTIDE SEQUENCE</scope>
    <source>
        <strain evidence="5">BAL1</strain>
    </source>
</reference>
<dbReference type="PANTHER" id="PTHR43213:SF5">
    <property type="entry name" value="BIFUNCTIONAL DTTP_UTP PYROPHOSPHATASE_METHYLTRANSFERASE PROTEIN-RELATED"/>
    <property type="match status" value="1"/>
</dbReference>
<dbReference type="Pfam" id="PF02545">
    <property type="entry name" value="Maf"/>
    <property type="match status" value="1"/>
</dbReference>
<dbReference type="SUPFAM" id="SSF52972">
    <property type="entry name" value="ITPase-like"/>
    <property type="match status" value="1"/>
</dbReference>
<dbReference type="InterPro" id="IPR003697">
    <property type="entry name" value="Maf-like"/>
</dbReference>
<keyword evidence="2 4" id="KW-0378">Hydrolase</keyword>
<dbReference type="CDD" id="cd00555">
    <property type="entry name" value="Maf"/>
    <property type="match status" value="1"/>
</dbReference>
<evidence type="ECO:0000256" key="4">
    <source>
        <dbReference type="HAMAP-Rule" id="MF_00528"/>
    </source>
</evidence>
<keyword evidence="4" id="KW-0963">Cytoplasm</keyword>
<dbReference type="AlphaFoldDB" id="A0A486XGC5"/>
<evidence type="ECO:0000313" key="5">
    <source>
        <dbReference type="EMBL" id="VHO00797.1"/>
    </source>
</evidence>
<comment type="catalytic activity">
    <reaction evidence="4">
        <text>UTP + H2O = UMP + diphosphate + H(+)</text>
        <dbReference type="Rhea" id="RHEA:29395"/>
        <dbReference type="ChEBI" id="CHEBI:15377"/>
        <dbReference type="ChEBI" id="CHEBI:15378"/>
        <dbReference type="ChEBI" id="CHEBI:33019"/>
        <dbReference type="ChEBI" id="CHEBI:46398"/>
        <dbReference type="ChEBI" id="CHEBI:57865"/>
        <dbReference type="EC" id="3.6.1.9"/>
    </reaction>
</comment>
<comment type="function">
    <text evidence="4">Nucleoside triphosphate pyrophosphatase that hydrolyzes dTTP and UTP. May have a dual role in cell division arrest and in preventing the incorporation of modified nucleotides into cellular nucleic acids.</text>
</comment>
<evidence type="ECO:0000256" key="2">
    <source>
        <dbReference type="ARBA" id="ARBA00022801"/>
    </source>
</evidence>
<feature type="active site" description="Proton acceptor" evidence="4">
    <location>
        <position position="72"/>
    </location>
</feature>
<evidence type="ECO:0000256" key="3">
    <source>
        <dbReference type="ARBA" id="ARBA00023080"/>
    </source>
</evidence>
<comment type="cofactor">
    <cofactor evidence="1 4">
        <name>a divalent metal cation</name>
        <dbReference type="ChEBI" id="CHEBI:60240"/>
    </cofactor>
</comment>
<protein>
    <recommendedName>
        <fullName evidence="4">dTTP/UTP pyrophosphatase</fullName>
        <shortName evidence="4">dTTPase/UTPase</shortName>
        <ecNumber evidence="4">3.6.1.9</ecNumber>
    </recommendedName>
    <alternativeName>
        <fullName evidence="4">Nucleoside triphosphate pyrophosphatase</fullName>
    </alternativeName>
    <alternativeName>
        <fullName evidence="4">Nucleotide pyrophosphatase</fullName>
        <shortName evidence="4">Nucleotide PPase</shortName>
    </alternativeName>
</protein>
<comment type="catalytic activity">
    <reaction evidence="4">
        <text>dTTP + H2O = dTMP + diphosphate + H(+)</text>
        <dbReference type="Rhea" id="RHEA:28534"/>
        <dbReference type="ChEBI" id="CHEBI:15377"/>
        <dbReference type="ChEBI" id="CHEBI:15378"/>
        <dbReference type="ChEBI" id="CHEBI:33019"/>
        <dbReference type="ChEBI" id="CHEBI:37568"/>
        <dbReference type="ChEBI" id="CHEBI:63528"/>
        <dbReference type="EC" id="3.6.1.9"/>
    </reaction>
</comment>
<evidence type="ECO:0000256" key="1">
    <source>
        <dbReference type="ARBA" id="ARBA00001968"/>
    </source>
</evidence>
<dbReference type="GO" id="GO:0005737">
    <property type="term" value="C:cytoplasm"/>
    <property type="evidence" value="ECO:0007669"/>
    <property type="project" value="UniProtKB-SubCell"/>
</dbReference>
<name>A0A486XGC5_9GAMM</name>
<feature type="site" description="Important for substrate specificity" evidence="4">
    <location>
        <position position="73"/>
    </location>
</feature>
<keyword evidence="3 4" id="KW-0546">Nucleotide metabolism</keyword>
<comment type="subcellular location">
    <subcellularLocation>
        <location evidence="4">Cytoplasm</location>
    </subcellularLocation>
</comment>
<dbReference type="EC" id="3.6.1.9" evidence="4"/>
<comment type="similarity">
    <text evidence="4">Belongs to the Maf family. YhdE subfamily.</text>
</comment>
<dbReference type="NCBIfam" id="TIGR00172">
    <property type="entry name" value="maf"/>
    <property type="match status" value="1"/>
</dbReference>
<feature type="site" description="Important for substrate specificity" evidence="4">
    <location>
        <position position="14"/>
    </location>
</feature>
<dbReference type="PANTHER" id="PTHR43213">
    <property type="entry name" value="BIFUNCTIONAL DTTP/UTP PYROPHOSPHATASE/METHYLTRANSFERASE PROTEIN-RELATED"/>
    <property type="match status" value="1"/>
</dbReference>
<dbReference type="InterPro" id="IPR029001">
    <property type="entry name" value="ITPase-like_fam"/>
</dbReference>
<dbReference type="EMBL" id="CAAJGR010000043">
    <property type="protein sequence ID" value="VHO00797.1"/>
    <property type="molecule type" value="Genomic_DNA"/>
</dbReference>
<feature type="site" description="Important for substrate specificity" evidence="4">
    <location>
        <position position="155"/>
    </location>
</feature>
<comment type="caution">
    <text evidence="4">Lacks conserved residue(s) required for the propagation of feature annotation.</text>
</comment>
<sequence length="191" mass="21169">MSYPSILLASASPRRREILTQLGVSFQLLSCSIDETPYSDETPTDYVQRLAIAKARAGLALSDGNTPVLGADTIVVLEQQILGKPADFQAFNHTMQQLSGRCHQVMTAVALLDNQRCLTQLVQTEVCFRPLSQSDIEWYWHSGEPHDKAGGYGIQGLAAKFVQRINGSYTAVVGLPMCETEQLLLQWQEQR</sequence>
<organism evidence="5">
    <name type="scientific">Rheinheimera sp. BAL341</name>
    <dbReference type="NCBI Taxonomy" id="1708203"/>
    <lineage>
        <taxon>Bacteria</taxon>
        <taxon>Pseudomonadati</taxon>
        <taxon>Pseudomonadota</taxon>
        <taxon>Gammaproteobacteria</taxon>
        <taxon>Chromatiales</taxon>
        <taxon>Chromatiaceae</taxon>
        <taxon>Rheinheimera</taxon>
    </lineage>
</organism>
<accession>A0A486XGC5</accession>
<dbReference type="PIRSF" id="PIRSF006305">
    <property type="entry name" value="Maf"/>
    <property type="match status" value="1"/>
</dbReference>
<dbReference type="Gene3D" id="3.90.950.10">
    <property type="match status" value="1"/>
</dbReference>
<dbReference type="GO" id="GO:0009117">
    <property type="term" value="P:nucleotide metabolic process"/>
    <property type="evidence" value="ECO:0007669"/>
    <property type="project" value="UniProtKB-KW"/>
</dbReference>
<proteinExistence type="inferred from homology"/>
<dbReference type="HAMAP" id="MF_00528">
    <property type="entry name" value="Maf"/>
    <property type="match status" value="1"/>
</dbReference>
<dbReference type="GO" id="GO:0036221">
    <property type="term" value="F:UTP diphosphatase activity"/>
    <property type="evidence" value="ECO:0007669"/>
    <property type="project" value="RHEA"/>
</dbReference>
<dbReference type="GO" id="GO:0036218">
    <property type="term" value="F:dTTP diphosphatase activity"/>
    <property type="evidence" value="ECO:0007669"/>
    <property type="project" value="RHEA"/>
</dbReference>